<dbReference type="Pfam" id="PF26314">
    <property type="entry name" value="MptA_B_family"/>
    <property type="match status" value="1"/>
</dbReference>
<feature type="transmembrane region" description="Helical" evidence="1">
    <location>
        <begin position="193"/>
        <end position="210"/>
    </location>
</feature>
<protein>
    <recommendedName>
        <fullName evidence="4">Mannosyltransferase</fullName>
    </recommendedName>
</protein>
<dbReference type="STRING" id="388280.SAMN04488057_11930"/>
<keyword evidence="1" id="KW-1133">Transmembrane helix</keyword>
<keyword evidence="1" id="KW-0812">Transmembrane</keyword>
<evidence type="ECO:0000256" key="1">
    <source>
        <dbReference type="SAM" id="Phobius"/>
    </source>
</evidence>
<dbReference type="Proteomes" id="UP000184513">
    <property type="component" value="Unassembled WGS sequence"/>
</dbReference>
<accession>A0A1M7QKI4</accession>
<feature type="transmembrane region" description="Helical" evidence="1">
    <location>
        <begin position="400"/>
        <end position="419"/>
    </location>
</feature>
<evidence type="ECO:0000313" key="2">
    <source>
        <dbReference type="EMBL" id="SHN31447.1"/>
    </source>
</evidence>
<feature type="transmembrane region" description="Helical" evidence="1">
    <location>
        <begin position="49"/>
        <end position="69"/>
    </location>
</feature>
<keyword evidence="1" id="KW-0472">Membrane</keyword>
<organism evidence="2 3">
    <name type="scientific">Cyclobacterium lianum</name>
    <dbReference type="NCBI Taxonomy" id="388280"/>
    <lineage>
        <taxon>Bacteria</taxon>
        <taxon>Pseudomonadati</taxon>
        <taxon>Bacteroidota</taxon>
        <taxon>Cytophagia</taxon>
        <taxon>Cytophagales</taxon>
        <taxon>Cyclobacteriaceae</taxon>
        <taxon>Cyclobacterium</taxon>
    </lineage>
</organism>
<dbReference type="AlphaFoldDB" id="A0A1M7QKI4"/>
<evidence type="ECO:0000313" key="3">
    <source>
        <dbReference type="Proteomes" id="UP000184513"/>
    </source>
</evidence>
<feature type="transmembrane region" description="Helical" evidence="1">
    <location>
        <begin position="222"/>
        <end position="242"/>
    </location>
</feature>
<feature type="transmembrane region" description="Helical" evidence="1">
    <location>
        <begin position="248"/>
        <end position="269"/>
    </location>
</feature>
<feature type="transmembrane region" description="Helical" evidence="1">
    <location>
        <begin position="128"/>
        <end position="153"/>
    </location>
</feature>
<gene>
    <name evidence="2" type="ORF">SAMN04488057_11930</name>
</gene>
<reference evidence="2 3" key="1">
    <citation type="submission" date="2016-11" db="EMBL/GenBank/DDBJ databases">
        <authorList>
            <person name="Jaros S."/>
            <person name="Januszkiewicz K."/>
            <person name="Wedrychowicz H."/>
        </authorList>
    </citation>
    <scope>NUCLEOTIDE SEQUENCE [LARGE SCALE GENOMIC DNA]</scope>
    <source>
        <strain evidence="2 3">CGMCC 1.6102</strain>
    </source>
</reference>
<feature type="transmembrane region" description="Helical" evidence="1">
    <location>
        <begin position="312"/>
        <end position="331"/>
    </location>
</feature>
<feature type="transmembrane region" description="Helical" evidence="1">
    <location>
        <begin position="343"/>
        <end position="363"/>
    </location>
</feature>
<keyword evidence="3" id="KW-1185">Reference proteome</keyword>
<proteinExistence type="predicted"/>
<dbReference type="EMBL" id="FRCY01000019">
    <property type="protein sequence ID" value="SHN31447.1"/>
    <property type="molecule type" value="Genomic_DNA"/>
</dbReference>
<feature type="transmembrane region" description="Helical" evidence="1">
    <location>
        <begin position="20"/>
        <end position="37"/>
    </location>
</feature>
<name>A0A1M7QKI4_9BACT</name>
<sequence>MTGISLGLLGMGYWFPRTAFQELLGLYALAFACYLYLVSIHKKSGLSPFLVVILAMGLRLLLLAAIPGLSDDFYRYLFDGQLLLQGINPYQEIPVLVNAIPENDYWHTLLENMNSPRYYSLYPPLHQFFFWLAALPGEHVFYNVLALRICLLLGEGINLWLMQKLLFHWRMPAHQLSWYAFNPLVIMELTGNLHFEGLVLTGLLLTIYCFGRSNVAGSGLSWASSIAIKLNPLILAPVWIRFWDSKQFWNFFLTASFFVFLLLSPVFFFGGAKNFYQSFRLYQSTFEFNASIYYLIRWLASSFVDYNPIAYLGPFLNLLAALLLLWMGLYQRTFTGDALARKMVWMYLVFLLLQTTIHPWYLIPALGLSVLTPNRSFVVWSGLVFLSYQAYAQPGYTENLWIVAVEYILLGLAVGLFAYREHMYQNSLSGGRVSKR</sequence>
<evidence type="ECO:0008006" key="4">
    <source>
        <dbReference type="Google" id="ProtNLM"/>
    </source>
</evidence>